<keyword evidence="5" id="KW-0539">Nucleus</keyword>
<dbReference type="GO" id="GO:0007059">
    <property type="term" value="P:chromosome segregation"/>
    <property type="evidence" value="ECO:0007669"/>
    <property type="project" value="TreeGrafter"/>
</dbReference>
<reference evidence="10 11" key="1">
    <citation type="submission" date="2014-04" db="EMBL/GenBank/DDBJ databases">
        <title>Genome evolution of avian class.</title>
        <authorList>
            <person name="Zhang G."/>
            <person name="Li C."/>
        </authorList>
    </citation>
    <scope>NUCLEOTIDE SEQUENCE [LARGE SCALE GENOMIC DNA]</scope>
    <source>
        <strain evidence="10">BGI_N333</strain>
    </source>
</reference>
<accession>A0A091T976</accession>
<dbReference type="GO" id="GO:0000776">
    <property type="term" value="C:kinetochore"/>
    <property type="evidence" value="ECO:0007669"/>
    <property type="project" value="UniProtKB-KW"/>
</dbReference>
<dbReference type="Proteomes" id="UP000053840">
    <property type="component" value="Unassembled WGS sequence"/>
</dbReference>
<comment type="similarity">
    <text evidence="7">Belongs to the CENP-H/MCM16 family.</text>
</comment>
<dbReference type="GO" id="GO:0005634">
    <property type="term" value="C:nucleus"/>
    <property type="evidence" value="ECO:0007669"/>
    <property type="project" value="UniProtKB-SubCell"/>
</dbReference>
<feature type="domain" description="Centromere protein H C-terminal" evidence="9">
    <location>
        <begin position="2"/>
        <end position="158"/>
    </location>
</feature>
<dbReference type="PANTHER" id="PTHR48122:SF1">
    <property type="entry name" value="CENTROMERE PROTEIN H"/>
    <property type="match status" value="1"/>
</dbReference>
<evidence type="ECO:0000256" key="1">
    <source>
        <dbReference type="ARBA" id="ARBA00004123"/>
    </source>
</evidence>
<dbReference type="EMBL" id="KK946720">
    <property type="protein sequence ID" value="KFQ54972.1"/>
    <property type="molecule type" value="Genomic_DNA"/>
</dbReference>
<feature type="non-terminal residue" evidence="10">
    <location>
        <position position="161"/>
    </location>
</feature>
<evidence type="ECO:0000313" key="10">
    <source>
        <dbReference type="EMBL" id="KFQ54972.1"/>
    </source>
</evidence>
<evidence type="ECO:0000256" key="5">
    <source>
        <dbReference type="ARBA" id="ARBA00023242"/>
    </source>
</evidence>
<evidence type="ECO:0000256" key="6">
    <source>
        <dbReference type="ARBA" id="ARBA00023328"/>
    </source>
</evidence>
<dbReference type="PANTHER" id="PTHR48122">
    <property type="entry name" value="CENTROMERE PROTEIN H"/>
    <property type="match status" value="1"/>
</dbReference>
<evidence type="ECO:0000256" key="8">
    <source>
        <dbReference type="SAM" id="Coils"/>
    </source>
</evidence>
<name>A0A091T976_NESNO</name>
<evidence type="ECO:0000313" key="11">
    <source>
        <dbReference type="Proteomes" id="UP000053840"/>
    </source>
</evidence>
<dbReference type="InterPro" id="IPR008426">
    <property type="entry name" value="CENP-H_C"/>
</dbReference>
<dbReference type="GO" id="GO:0051382">
    <property type="term" value="P:kinetochore assembly"/>
    <property type="evidence" value="ECO:0007669"/>
    <property type="project" value="InterPro"/>
</dbReference>
<evidence type="ECO:0000256" key="3">
    <source>
        <dbReference type="ARBA" id="ARBA00022454"/>
    </source>
</evidence>
<sequence length="161" mass="19004">EDCRRDIEKEKVSFWNKTLALRRIQVMAALRDKMKQNDSDSQLMLKIMEDIVRLSQAVVAYQQQAREKEQEVTDIKRRRLLLKEVGRQKLVQIHDMMNKVNEEQTTGKVKMLEEMHNDYQKERKLTTVIQNILQSVIIGSRVNWAEDPSLKAVVLQLEKNV</sequence>
<organism evidence="10 11">
    <name type="scientific">Nestor notabilis</name>
    <name type="common">Kea</name>
    <dbReference type="NCBI Taxonomy" id="176057"/>
    <lineage>
        <taxon>Eukaryota</taxon>
        <taxon>Metazoa</taxon>
        <taxon>Chordata</taxon>
        <taxon>Craniata</taxon>
        <taxon>Vertebrata</taxon>
        <taxon>Euteleostomi</taxon>
        <taxon>Archelosauria</taxon>
        <taxon>Archosauria</taxon>
        <taxon>Dinosauria</taxon>
        <taxon>Saurischia</taxon>
        <taxon>Theropoda</taxon>
        <taxon>Coelurosauria</taxon>
        <taxon>Aves</taxon>
        <taxon>Neognathae</taxon>
        <taxon>Neoaves</taxon>
        <taxon>Telluraves</taxon>
        <taxon>Australaves</taxon>
        <taxon>Psittaciformes</taxon>
        <taxon>Psittacidae</taxon>
        <taxon>Nestor</taxon>
    </lineage>
</organism>
<protein>
    <submittedName>
        <fullName evidence="10">Centromere protein H</fullName>
    </submittedName>
</protein>
<comment type="subcellular location">
    <subcellularLocation>
        <location evidence="2">Chromosome</location>
        <location evidence="2">Centromere</location>
        <location evidence="2">Kinetochore</location>
    </subcellularLocation>
    <subcellularLocation>
        <location evidence="1">Nucleus</location>
    </subcellularLocation>
</comment>
<gene>
    <name evidence="10" type="ORF">N333_13056</name>
</gene>
<dbReference type="Pfam" id="PF05837">
    <property type="entry name" value="CENP-H"/>
    <property type="match status" value="1"/>
</dbReference>
<dbReference type="InterPro" id="IPR040034">
    <property type="entry name" value="CENP-H"/>
</dbReference>
<dbReference type="AlphaFoldDB" id="A0A091T976"/>
<keyword evidence="11" id="KW-1185">Reference proteome</keyword>
<keyword evidence="6" id="KW-0137">Centromere</keyword>
<evidence type="ECO:0000259" key="9">
    <source>
        <dbReference type="Pfam" id="PF05837"/>
    </source>
</evidence>
<keyword evidence="8" id="KW-0175">Coiled coil</keyword>
<evidence type="ECO:0000256" key="7">
    <source>
        <dbReference type="ARBA" id="ARBA00025735"/>
    </source>
</evidence>
<dbReference type="GO" id="GO:0043515">
    <property type="term" value="F:kinetochore binding"/>
    <property type="evidence" value="ECO:0007669"/>
    <property type="project" value="TreeGrafter"/>
</dbReference>
<feature type="coiled-coil region" evidence="8">
    <location>
        <begin position="51"/>
        <end position="78"/>
    </location>
</feature>
<evidence type="ECO:0000256" key="4">
    <source>
        <dbReference type="ARBA" id="ARBA00022838"/>
    </source>
</evidence>
<proteinExistence type="inferred from homology"/>
<keyword evidence="3" id="KW-0158">Chromosome</keyword>
<keyword evidence="4" id="KW-0995">Kinetochore</keyword>
<feature type="non-terminal residue" evidence="10">
    <location>
        <position position="1"/>
    </location>
</feature>
<evidence type="ECO:0000256" key="2">
    <source>
        <dbReference type="ARBA" id="ARBA00004629"/>
    </source>
</evidence>
<dbReference type="GO" id="GO:0007052">
    <property type="term" value="P:mitotic spindle organization"/>
    <property type="evidence" value="ECO:0007669"/>
    <property type="project" value="TreeGrafter"/>
</dbReference>